<evidence type="ECO:0000313" key="1">
    <source>
        <dbReference type="EMBL" id="KAG2437951.1"/>
    </source>
</evidence>
<sequence length="250" mass="25640">MDALFEEFDNGDFPAFNPQFSVTSKPSTLSFFREVAEPGPQELGVFVLAPGAAPAHASLRVDCKTTVGDIRDFIASSFGVPVSCQRWLSLLRQPASGCSGSGGFGPDAFGMTLTTMMLEDDRTVESYGGLTPGAAVHASVDSAPASAPKPVTIAAAASAAPAPSCDSPRSPGAALLPCALVLQPSGKIAATQRLTLAEAPDASCSAVVPTGCWEYTDEGTAASAQSLFEADVFTTHCSVGADPRHIAQDL</sequence>
<dbReference type="OrthoDB" id="535852at2759"/>
<protein>
    <recommendedName>
        <fullName evidence="3">Ubiquitin-like domain-containing protein</fullName>
    </recommendedName>
</protein>
<evidence type="ECO:0008006" key="3">
    <source>
        <dbReference type="Google" id="ProtNLM"/>
    </source>
</evidence>
<dbReference type="AlphaFoldDB" id="A0A835W721"/>
<dbReference type="SUPFAM" id="SSF54236">
    <property type="entry name" value="Ubiquitin-like"/>
    <property type="match status" value="1"/>
</dbReference>
<organism evidence="1 2">
    <name type="scientific">Chlamydomonas incerta</name>
    <dbReference type="NCBI Taxonomy" id="51695"/>
    <lineage>
        <taxon>Eukaryota</taxon>
        <taxon>Viridiplantae</taxon>
        <taxon>Chlorophyta</taxon>
        <taxon>core chlorophytes</taxon>
        <taxon>Chlorophyceae</taxon>
        <taxon>CS clade</taxon>
        <taxon>Chlamydomonadales</taxon>
        <taxon>Chlamydomonadaceae</taxon>
        <taxon>Chlamydomonas</taxon>
    </lineage>
</organism>
<evidence type="ECO:0000313" key="2">
    <source>
        <dbReference type="Proteomes" id="UP000650467"/>
    </source>
</evidence>
<gene>
    <name evidence="1" type="ORF">HXX76_005566</name>
</gene>
<dbReference type="CDD" id="cd17039">
    <property type="entry name" value="Ubl_ubiquitin_like"/>
    <property type="match status" value="1"/>
</dbReference>
<comment type="caution">
    <text evidence="1">The sequence shown here is derived from an EMBL/GenBank/DDBJ whole genome shotgun (WGS) entry which is preliminary data.</text>
</comment>
<keyword evidence="2" id="KW-1185">Reference proteome</keyword>
<dbReference type="Proteomes" id="UP000650467">
    <property type="component" value="Unassembled WGS sequence"/>
</dbReference>
<reference evidence="1" key="1">
    <citation type="journal article" date="2020" name="bioRxiv">
        <title>Comparative genomics of Chlamydomonas.</title>
        <authorList>
            <person name="Craig R.J."/>
            <person name="Hasan A.R."/>
            <person name="Ness R.W."/>
            <person name="Keightley P.D."/>
        </authorList>
    </citation>
    <scope>NUCLEOTIDE SEQUENCE</scope>
    <source>
        <strain evidence="1">SAG 7.73</strain>
    </source>
</reference>
<accession>A0A835W721</accession>
<name>A0A835W721_CHLIN</name>
<dbReference type="InterPro" id="IPR029071">
    <property type="entry name" value="Ubiquitin-like_domsf"/>
</dbReference>
<dbReference type="EMBL" id="JAEHOC010000010">
    <property type="protein sequence ID" value="KAG2437951.1"/>
    <property type="molecule type" value="Genomic_DNA"/>
</dbReference>
<proteinExistence type="predicted"/>